<dbReference type="Proteomes" id="UP001597114">
    <property type="component" value="Unassembled WGS sequence"/>
</dbReference>
<accession>A0ABW4ERW6</accession>
<evidence type="ECO:0000256" key="1">
    <source>
        <dbReference type="SAM" id="MobiDB-lite"/>
    </source>
</evidence>
<protein>
    <submittedName>
        <fullName evidence="2">Uncharacterized protein</fullName>
    </submittedName>
</protein>
<proteinExistence type="predicted"/>
<sequence length="55" mass="6122">MMVSPLSKISEFLKGPQGRKLTEQAKRYAQDPRNRAKAQQLINKLRGGKGSSGKH</sequence>
<feature type="compositionally biased region" description="Basic and acidic residues" evidence="1">
    <location>
        <begin position="20"/>
        <end position="34"/>
    </location>
</feature>
<name>A0ABW4ERW6_9PSEU</name>
<comment type="caution">
    <text evidence="2">The sequence shown here is derived from an EMBL/GenBank/DDBJ whole genome shotgun (WGS) entry which is preliminary data.</text>
</comment>
<dbReference type="RefSeq" id="WP_344724577.1">
    <property type="nucleotide sequence ID" value="NZ_BAAAUS010000026.1"/>
</dbReference>
<evidence type="ECO:0000313" key="2">
    <source>
        <dbReference type="EMBL" id="MFD1517812.1"/>
    </source>
</evidence>
<dbReference type="EMBL" id="JBHUCO010000011">
    <property type="protein sequence ID" value="MFD1517812.1"/>
    <property type="molecule type" value="Genomic_DNA"/>
</dbReference>
<reference evidence="3" key="1">
    <citation type="journal article" date="2019" name="Int. J. Syst. Evol. Microbiol.">
        <title>The Global Catalogue of Microorganisms (GCM) 10K type strain sequencing project: providing services to taxonomists for standard genome sequencing and annotation.</title>
        <authorList>
            <consortium name="The Broad Institute Genomics Platform"/>
            <consortium name="The Broad Institute Genome Sequencing Center for Infectious Disease"/>
            <person name="Wu L."/>
            <person name="Ma J."/>
        </authorList>
    </citation>
    <scope>NUCLEOTIDE SEQUENCE [LARGE SCALE GENOMIC DNA]</scope>
    <source>
        <strain evidence="3">CCM 7043</strain>
    </source>
</reference>
<keyword evidence="3" id="KW-1185">Reference proteome</keyword>
<organism evidence="2 3">
    <name type="scientific">Pseudonocardia yunnanensis</name>
    <dbReference type="NCBI Taxonomy" id="58107"/>
    <lineage>
        <taxon>Bacteria</taxon>
        <taxon>Bacillati</taxon>
        <taxon>Actinomycetota</taxon>
        <taxon>Actinomycetes</taxon>
        <taxon>Pseudonocardiales</taxon>
        <taxon>Pseudonocardiaceae</taxon>
        <taxon>Pseudonocardia</taxon>
    </lineage>
</organism>
<evidence type="ECO:0000313" key="3">
    <source>
        <dbReference type="Proteomes" id="UP001597114"/>
    </source>
</evidence>
<gene>
    <name evidence="2" type="ORF">ACFSJD_09950</name>
</gene>
<feature type="region of interest" description="Disordered" evidence="1">
    <location>
        <begin position="1"/>
        <end position="55"/>
    </location>
</feature>